<dbReference type="CDD" id="cd08761">
    <property type="entry name" value="Cyt_b561_CYB561D2_like"/>
    <property type="match status" value="1"/>
</dbReference>
<evidence type="ECO:0000256" key="4">
    <source>
        <dbReference type="ARBA" id="ARBA00022617"/>
    </source>
</evidence>
<keyword evidence="7" id="KW-0249">Electron transport</keyword>
<evidence type="ECO:0000256" key="1">
    <source>
        <dbReference type="ARBA" id="ARBA00001970"/>
    </source>
</evidence>
<feature type="transmembrane region" description="Helical" evidence="12">
    <location>
        <begin position="199"/>
        <end position="220"/>
    </location>
</feature>
<dbReference type="Gene3D" id="1.20.120.1770">
    <property type="match status" value="1"/>
</dbReference>
<comment type="cofactor">
    <cofactor evidence="1">
        <name>heme b</name>
        <dbReference type="ChEBI" id="CHEBI:60344"/>
    </cofactor>
</comment>
<feature type="domain" description="Cytochrome b561" evidence="13">
    <location>
        <begin position="23"/>
        <end position="223"/>
    </location>
</feature>
<evidence type="ECO:0000256" key="5">
    <source>
        <dbReference type="ARBA" id="ARBA00022692"/>
    </source>
</evidence>
<feature type="transmembrane region" description="Helical" evidence="12">
    <location>
        <begin position="56"/>
        <end position="74"/>
    </location>
</feature>
<dbReference type="Pfam" id="PF03188">
    <property type="entry name" value="Cytochrom_B561"/>
    <property type="match status" value="1"/>
</dbReference>
<dbReference type="GeneID" id="109417427"/>
<keyword evidence="3" id="KW-0813">Transport</keyword>
<keyword evidence="8 12" id="KW-1133">Transmembrane helix</keyword>
<comment type="subcellular location">
    <subcellularLocation>
        <location evidence="2">Membrane</location>
        <topology evidence="2">Multi-pass membrane protein</topology>
    </subcellularLocation>
</comment>
<evidence type="ECO:0000256" key="9">
    <source>
        <dbReference type="ARBA" id="ARBA00023004"/>
    </source>
</evidence>
<proteinExistence type="predicted"/>
<feature type="transmembrane region" description="Helical" evidence="12">
    <location>
        <begin position="125"/>
        <end position="147"/>
    </location>
</feature>
<dbReference type="InterPro" id="IPR045150">
    <property type="entry name" value="CYB561D1/2"/>
</dbReference>
<evidence type="ECO:0000256" key="2">
    <source>
        <dbReference type="ARBA" id="ARBA00004141"/>
    </source>
</evidence>
<keyword evidence="6" id="KW-0479">Metal-binding</keyword>
<reference evidence="14" key="2">
    <citation type="submission" date="2025-05" db="UniProtKB">
        <authorList>
            <consortium name="EnsemblMetazoa"/>
        </authorList>
    </citation>
    <scope>IDENTIFICATION</scope>
    <source>
        <strain evidence="14">Foshan</strain>
    </source>
</reference>
<feature type="transmembrane region" description="Helical" evidence="12">
    <location>
        <begin position="94"/>
        <end position="113"/>
    </location>
</feature>
<feature type="transmembrane region" description="Helical" evidence="12">
    <location>
        <begin position="168"/>
        <end position="187"/>
    </location>
</feature>
<dbReference type="InterPro" id="IPR006593">
    <property type="entry name" value="Cyt_b561/ferric_Rdtase_TM"/>
</dbReference>
<evidence type="ECO:0000256" key="11">
    <source>
        <dbReference type="ARBA" id="ARBA00024225"/>
    </source>
</evidence>
<reference evidence="15" key="1">
    <citation type="journal article" date="2015" name="Proc. Natl. Acad. Sci. U.S.A.">
        <title>Genome sequence of the Asian Tiger mosquito, Aedes albopictus, reveals insights into its biology, genetics, and evolution.</title>
        <authorList>
            <person name="Chen X.G."/>
            <person name="Jiang X."/>
            <person name="Gu J."/>
            <person name="Xu M."/>
            <person name="Wu Y."/>
            <person name="Deng Y."/>
            <person name="Zhang C."/>
            <person name="Bonizzoni M."/>
            <person name="Dermauw W."/>
            <person name="Vontas J."/>
            <person name="Armbruster P."/>
            <person name="Huang X."/>
            <person name="Yang Y."/>
            <person name="Zhang H."/>
            <person name="He W."/>
            <person name="Peng H."/>
            <person name="Liu Y."/>
            <person name="Wu K."/>
            <person name="Chen J."/>
            <person name="Lirakis M."/>
            <person name="Topalis P."/>
            <person name="Van Leeuwen T."/>
            <person name="Hall A.B."/>
            <person name="Jiang X."/>
            <person name="Thorpe C."/>
            <person name="Mueller R.L."/>
            <person name="Sun C."/>
            <person name="Waterhouse R.M."/>
            <person name="Yan G."/>
            <person name="Tu Z.J."/>
            <person name="Fang X."/>
            <person name="James A.A."/>
        </authorList>
    </citation>
    <scope>NUCLEOTIDE SEQUENCE [LARGE SCALE GENOMIC DNA]</scope>
    <source>
        <strain evidence="15">Foshan</strain>
    </source>
</reference>
<keyword evidence="5 12" id="KW-0812">Transmembrane</keyword>
<accession>A0ABM1Z402</accession>
<dbReference type="PANTHER" id="PTHR15422:SF43">
    <property type="entry name" value="ASCORBATE FERRIREDUCTASE (TRANSMEMBRANE)"/>
    <property type="match status" value="1"/>
</dbReference>
<evidence type="ECO:0000259" key="13">
    <source>
        <dbReference type="PROSITE" id="PS50939"/>
    </source>
</evidence>
<evidence type="ECO:0000256" key="12">
    <source>
        <dbReference type="SAM" id="Phobius"/>
    </source>
</evidence>
<keyword evidence="15" id="KW-1185">Reference proteome</keyword>
<evidence type="ECO:0000313" key="15">
    <source>
        <dbReference type="Proteomes" id="UP000069940"/>
    </source>
</evidence>
<dbReference type="RefSeq" id="XP_062710994.1">
    <property type="nucleotide sequence ID" value="XM_062855010.1"/>
</dbReference>
<keyword evidence="10 12" id="KW-0472">Membrane</keyword>
<dbReference type="SMART" id="SM00665">
    <property type="entry name" value="B561"/>
    <property type="match status" value="1"/>
</dbReference>
<evidence type="ECO:0000256" key="6">
    <source>
        <dbReference type="ARBA" id="ARBA00022723"/>
    </source>
</evidence>
<dbReference type="EC" id="7.2.1.3" evidence="11"/>
<evidence type="ECO:0000256" key="7">
    <source>
        <dbReference type="ARBA" id="ARBA00022982"/>
    </source>
</evidence>
<evidence type="ECO:0000313" key="14">
    <source>
        <dbReference type="EnsemblMetazoa" id="AALFPA23_014854.P21546"/>
    </source>
</evidence>
<dbReference type="PROSITE" id="PS50939">
    <property type="entry name" value="CYTOCHROME_B561"/>
    <property type="match status" value="1"/>
</dbReference>
<name>A0ABM1Z402_AEDAL</name>
<evidence type="ECO:0000256" key="3">
    <source>
        <dbReference type="ARBA" id="ARBA00022448"/>
    </source>
</evidence>
<keyword evidence="9" id="KW-0408">Iron</keyword>
<feature type="transmembrane region" description="Helical" evidence="12">
    <location>
        <begin position="22"/>
        <end position="44"/>
    </location>
</feature>
<dbReference type="EnsemblMetazoa" id="AALFPA23_014854.R21546">
    <property type="protein sequence ID" value="AALFPA23_014854.P21546"/>
    <property type="gene ID" value="AALFPA23_014854"/>
</dbReference>
<organism evidence="14 15">
    <name type="scientific">Aedes albopictus</name>
    <name type="common">Asian tiger mosquito</name>
    <name type="synonym">Stegomyia albopicta</name>
    <dbReference type="NCBI Taxonomy" id="7160"/>
    <lineage>
        <taxon>Eukaryota</taxon>
        <taxon>Metazoa</taxon>
        <taxon>Ecdysozoa</taxon>
        <taxon>Arthropoda</taxon>
        <taxon>Hexapoda</taxon>
        <taxon>Insecta</taxon>
        <taxon>Pterygota</taxon>
        <taxon>Neoptera</taxon>
        <taxon>Endopterygota</taxon>
        <taxon>Diptera</taxon>
        <taxon>Nematocera</taxon>
        <taxon>Culicoidea</taxon>
        <taxon>Culicidae</taxon>
        <taxon>Culicinae</taxon>
        <taxon>Aedini</taxon>
        <taxon>Aedes</taxon>
        <taxon>Stegomyia</taxon>
    </lineage>
</organism>
<sequence length="229" mass="26274">MAPEIANTKKSSTESIVRYTEILFNTINHMLIAYVSIYLSYVSYMNGFKNLFTWHIFLPAVGYHFFMAESFLTLYSNNSWTMENTPEMKRRLHWILQVIGCLAIFVGTGLEIYDKEEKNRSHFKSPHAITGLVSIVFIVLSMLNGWAAMYAMKIRHIIKPIYIKLSHYLCGIVAFVIGMTSLALEYSPRRMLSKENVNMLILFTSVVSAFTVIGAGKTMFAQFKGMCRR</sequence>
<evidence type="ECO:0000256" key="8">
    <source>
        <dbReference type="ARBA" id="ARBA00022989"/>
    </source>
</evidence>
<protein>
    <recommendedName>
        <fullName evidence="11">ascorbate ferrireductase (transmembrane)</fullName>
        <ecNumber evidence="11">7.2.1.3</ecNumber>
    </recommendedName>
</protein>
<evidence type="ECO:0000256" key="10">
    <source>
        <dbReference type="ARBA" id="ARBA00023136"/>
    </source>
</evidence>
<dbReference type="Proteomes" id="UP000069940">
    <property type="component" value="Unassembled WGS sequence"/>
</dbReference>
<dbReference type="PANTHER" id="PTHR15422">
    <property type="entry name" value="OS05G0565100 PROTEIN"/>
    <property type="match status" value="1"/>
</dbReference>
<keyword evidence="4" id="KW-0349">Heme</keyword>